<reference evidence="2 3" key="1">
    <citation type="submission" date="2020-08" db="EMBL/GenBank/DDBJ databases">
        <title>Genomic Encyclopedia of Type Strains, Phase IV (KMG-IV): sequencing the most valuable type-strain genomes for metagenomic binning, comparative biology and taxonomic classification.</title>
        <authorList>
            <person name="Goeker M."/>
        </authorList>
    </citation>
    <scope>NUCLEOTIDE SEQUENCE [LARGE SCALE GENOMIC DNA]</scope>
    <source>
        <strain evidence="2 3">DSM 45385</strain>
    </source>
</reference>
<keyword evidence="1" id="KW-0812">Transmembrane</keyword>
<keyword evidence="1" id="KW-0472">Membrane</keyword>
<keyword evidence="1" id="KW-1133">Transmembrane helix</keyword>
<evidence type="ECO:0000256" key="1">
    <source>
        <dbReference type="SAM" id="Phobius"/>
    </source>
</evidence>
<gene>
    <name evidence="2" type="ORF">HNR40_003433</name>
</gene>
<protein>
    <submittedName>
        <fullName evidence="2">Uncharacterized protein</fullName>
    </submittedName>
</protein>
<organism evidence="2 3">
    <name type="scientific">Nonomuraea endophytica</name>
    <dbReference type="NCBI Taxonomy" id="714136"/>
    <lineage>
        <taxon>Bacteria</taxon>
        <taxon>Bacillati</taxon>
        <taxon>Actinomycetota</taxon>
        <taxon>Actinomycetes</taxon>
        <taxon>Streptosporangiales</taxon>
        <taxon>Streptosporangiaceae</taxon>
        <taxon>Nonomuraea</taxon>
    </lineage>
</organism>
<sequence length="34" mass="3929">MFGGISMLRKHLYMLAPFLLLALAFGWWLAVVDF</sequence>
<accession>A0A7W8A435</accession>
<comment type="caution">
    <text evidence="2">The sequence shown here is derived from an EMBL/GenBank/DDBJ whole genome shotgun (WGS) entry which is preliminary data.</text>
</comment>
<evidence type="ECO:0000313" key="3">
    <source>
        <dbReference type="Proteomes" id="UP000568380"/>
    </source>
</evidence>
<evidence type="ECO:0000313" key="2">
    <source>
        <dbReference type="EMBL" id="MBB5077958.1"/>
    </source>
</evidence>
<keyword evidence="3" id="KW-1185">Reference proteome</keyword>
<dbReference type="EMBL" id="JACHIN010000004">
    <property type="protein sequence ID" value="MBB5077958.1"/>
    <property type="molecule type" value="Genomic_DNA"/>
</dbReference>
<proteinExistence type="predicted"/>
<dbReference type="AlphaFoldDB" id="A0A7W8A435"/>
<feature type="transmembrane region" description="Helical" evidence="1">
    <location>
        <begin position="12"/>
        <end position="30"/>
    </location>
</feature>
<dbReference type="Proteomes" id="UP000568380">
    <property type="component" value="Unassembled WGS sequence"/>
</dbReference>
<name>A0A7W8A435_9ACTN</name>